<proteinExistence type="predicted"/>
<evidence type="ECO:0000256" key="1">
    <source>
        <dbReference type="SAM" id="MobiDB-lite"/>
    </source>
</evidence>
<name>A0ABT3L6W0_9CYAN</name>
<keyword evidence="3" id="KW-1185">Reference proteome</keyword>
<evidence type="ECO:0000313" key="2">
    <source>
        <dbReference type="EMBL" id="MCW6036819.1"/>
    </source>
</evidence>
<feature type="region of interest" description="Disordered" evidence="1">
    <location>
        <begin position="34"/>
        <end position="56"/>
    </location>
</feature>
<evidence type="ECO:0000313" key="3">
    <source>
        <dbReference type="Proteomes" id="UP001526426"/>
    </source>
</evidence>
<sequence length="119" mass="13368">MIGADDLDDFFDPDEFGCEVRLVVGDDVIEIRGMRRPAPQPTDLRQGNRSQGGVRAKPGERVLQIAAHDLPADWPERRVEIAEEHFTAVEVLPIGRVRVGLVLVPYSERTTEHAGWLRD</sequence>
<gene>
    <name evidence="2" type="ORF">K4A83_11175</name>
</gene>
<comment type="caution">
    <text evidence="2">The sequence shown here is derived from an EMBL/GenBank/DDBJ whole genome shotgun (WGS) entry which is preliminary data.</text>
</comment>
<reference evidence="2 3" key="1">
    <citation type="submission" date="2021-08" db="EMBL/GenBank/DDBJ databases">
        <title>Draft genome sequence of Spirulina subsalsa with high tolerance to salinity and hype-accumulation of phycocyanin.</title>
        <authorList>
            <person name="Pei H."/>
            <person name="Jiang L."/>
        </authorList>
    </citation>
    <scope>NUCLEOTIDE SEQUENCE [LARGE SCALE GENOMIC DNA]</scope>
    <source>
        <strain evidence="2 3">FACHB-351</strain>
    </source>
</reference>
<accession>A0ABT3L6W0</accession>
<dbReference type="EMBL" id="JAIHOM010000047">
    <property type="protein sequence ID" value="MCW6036819.1"/>
    <property type="molecule type" value="Genomic_DNA"/>
</dbReference>
<organism evidence="2 3">
    <name type="scientific">Spirulina subsalsa FACHB-351</name>
    <dbReference type="NCBI Taxonomy" id="234711"/>
    <lineage>
        <taxon>Bacteria</taxon>
        <taxon>Bacillati</taxon>
        <taxon>Cyanobacteriota</taxon>
        <taxon>Cyanophyceae</taxon>
        <taxon>Spirulinales</taxon>
        <taxon>Spirulinaceae</taxon>
        <taxon>Spirulina</taxon>
    </lineage>
</organism>
<dbReference type="Proteomes" id="UP001526426">
    <property type="component" value="Unassembled WGS sequence"/>
</dbReference>
<protein>
    <submittedName>
        <fullName evidence="2">Uncharacterized protein</fullName>
    </submittedName>
</protein>
<dbReference type="RefSeq" id="WP_265264635.1">
    <property type="nucleotide sequence ID" value="NZ_JAIHOM010000047.1"/>
</dbReference>